<feature type="region of interest" description="Disordered" evidence="1">
    <location>
        <begin position="165"/>
        <end position="288"/>
    </location>
</feature>
<proteinExistence type="predicted"/>
<feature type="compositionally biased region" description="Acidic residues" evidence="1">
    <location>
        <begin position="250"/>
        <end position="265"/>
    </location>
</feature>
<sequence length="576" mass="66863">MDPLLQTDKLEEKEGNHDSLKRSTSVEGERIRKLLGEVSTSSSSKPQAKEPEDDAILSKIGNENLLESKHPREKTEVEQKMYYLIKTISKNLPIKPRIREEIIGEYCSQMLIKQILRIKQEVQEESNEEDQVPDCPNDALVSRIIKESDILPRLLSEYSKYNSKTARFKSEDETEAGNSNEPDEERGLLYELKKYSRQKPILQDDKEDKDDEEDQNAQDDDNEGNERDQDKSNYKDDLKRLLCSRNSQEKDEEDDELTEEMEEYDKEARDAEEEIQKSKKSKRDKEEEEIKLPIMSISNESLSYERFYPGRILGNTFQITNKSPKRAEVTLSFTTKGLNKNFALARLMEFYEASTPEEIEQPYLGLLDKPFVDSQEKFKCWFIEDPKTKSLVKETSLELDPGDSYEFIIVLKSPVIKKPQFLVTNVKCTMRILSKSCKVEPQENVILAFGSLDVPKLICPKEIMDEENKYSSVKVVMRKNTPVQVFRFLMINKGDMPINVHFTSLENDDMLLFIIKNRNMSLDPGQRGILELKANHKFKGFDNEKWKTMNSHKLIIGKIQDCELKFSLIVDVIIIN</sequence>
<feature type="compositionally biased region" description="Acidic residues" evidence="1">
    <location>
        <begin position="205"/>
        <end position="223"/>
    </location>
</feature>
<evidence type="ECO:0000313" key="2">
    <source>
        <dbReference type="EMBL" id="CAI2363750.1"/>
    </source>
</evidence>
<feature type="compositionally biased region" description="Basic and acidic residues" evidence="1">
    <location>
        <begin position="185"/>
        <end position="194"/>
    </location>
</feature>
<reference evidence="2" key="1">
    <citation type="submission" date="2023-07" db="EMBL/GenBank/DDBJ databases">
        <authorList>
            <consortium name="AG Swart"/>
            <person name="Singh M."/>
            <person name="Singh A."/>
            <person name="Seah K."/>
            <person name="Emmerich C."/>
        </authorList>
    </citation>
    <scope>NUCLEOTIDE SEQUENCE</scope>
    <source>
        <strain evidence="2">DP1</strain>
    </source>
</reference>
<accession>A0AAD1XAU8</accession>
<comment type="caution">
    <text evidence="2">The sequence shown here is derived from an EMBL/GenBank/DDBJ whole genome shotgun (WGS) entry which is preliminary data.</text>
</comment>
<dbReference type="AlphaFoldDB" id="A0AAD1XAU8"/>
<evidence type="ECO:0000313" key="3">
    <source>
        <dbReference type="Proteomes" id="UP001295684"/>
    </source>
</evidence>
<feature type="compositionally biased region" description="Basic and acidic residues" evidence="1">
    <location>
        <begin position="8"/>
        <end position="21"/>
    </location>
</feature>
<dbReference type="EMBL" id="CAMPGE010004898">
    <property type="protein sequence ID" value="CAI2363750.1"/>
    <property type="molecule type" value="Genomic_DNA"/>
</dbReference>
<name>A0AAD1XAU8_EUPCR</name>
<feature type="compositionally biased region" description="Basic and acidic residues" evidence="1">
    <location>
        <begin position="224"/>
        <end position="240"/>
    </location>
</feature>
<dbReference type="Proteomes" id="UP001295684">
    <property type="component" value="Unassembled WGS sequence"/>
</dbReference>
<organism evidence="2 3">
    <name type="scientific">Euplotes crassus</name>
    <dbReference type="NCBI Taxonomy" id="5936"/>
    <lineage>
        <taxon>Eukaryota</taxon>
        <taxon>Sar</taxon>
        <taxon>Alveolata</taxon>
        <taxon>Ciliophora</taxon>
        <taxon>Intramacronucleata</taxon>
        <taxon>Spirotrichea</taxon>
        <taxon>Hypotrichia</taxon>
        <taxon>Euplotida</taxon>
        <taxon>Euplotidae</taxon>
        <taxon>Moneuplotes</taxon>
    </lineage>
</organism>
<keyword evidence="3" id="KW-1185">Reference proteome</keyword>
<feature type="compositionally biased region" description="Basic and acidic residues" evidence="1">
    <location>
        <begin position="266"/>
        <end position="288"/>
    </location>
</feature>
<feature type="region of interest" description="Disordered" evidence="1">
    <location>
        <begin position="1"/>
        <end position="73"/>
    </location>
</feature>
<protein>
    <submittedName>
        <fullName evidence="2">Uncharacterized protein</fullName>
    </submittedName>
</protein>
<gene>
    <name evidence="2" type="ORF">ECRASSUSDP1_LOCUS5087</name>
</gene>
<evidence type="ECO:0000256" key="1">
    <source>
        <dbReference type="SAM" id="MobiDB-lite"/>
    </source>
</evidence>